<dbReference type="Proteomes" id="UP001314263">
    <property type="component" value="Unassembled WGS sequence"/>
</dbReference>
<keyword evidence="1" id="KW-0853">WD repeat</keyword>
<accession>A0AAV1I8A2</accession>
<reference evidence="2 3" key="1">
    <citation type="submission" date="2023-10" db="EMBL/GenBank/DDBJ databases">
        <authorList>
            <person name="Maclean D."/>
            <person name="Macfadyen A."/>
        </authorList>
    </citation>
    <scope>NUCLEOTIDE SEQUENCE [LARGE SCALE GENOMIC DNA]</scope>
</reference>
<dbReference type="PROSITE" id="PS50294">
    <property type="entry name" value="WD_REPEATS_REGION"/>
    <property type="match status" value="1"/>
</dbReference>
<dbReference type="EMBL" id="CAUYUE010000006">
    <property type="protein sequence ID" value="CAK0781373.1"/>
    <property type="molecule type" value="Genomic_DNA"/>
</dbReference>
<dbReference type="AlphaFoldDB" id="A0AAV1I8A2"/>
<dbReference type="InterPro" id="IPR015943">
    <property type="entry name" value="WD40/YVTN_repeat-like_dom_sf"/>
</dbReference>
<organism evidence="2 3">
    <name type="scientific">Coccomyxa viridis</name>
    <dbReference type="NCBI Taxonomy" id="1274662"/>
    <lineage>
        <taxon>Eukaryota</taxon>
        <taxon>Viridiplantae</taxon>
        <taxon>Chlorophyta</taxon>
        <taxon>core chlorophytes</taxon>
        <taxon>Trebouxiophyceae</taxon>
        <taxon>Trebouxiophyceae incertae sedis</taxon>
        <taxon>Coccomyxaceae</taxon>
        <taxon>Coccomyxa</taxon>
    </lineage>
</organism>
<gene>
    <name evidence="2" type="ORF">CVIRNUC_005357</name>
</gene>
<dbReference type="PANTHER" id="PTHR32215">
    <property type="entry name" value="CILIA- AND FLAGELLA-ASSOCIATED PROTEIN 57"/>
    <property type="match status" value="1"/>
</dbReference>
<dbReference type="InterPro" id="IPR052993">
    <property type="entry name" value="CFA-57"/>
</dbReference>
<name>A0AAV1I8A2_9CHLO</name>
<proteinExistence type="predicted"/>
<evidence type="ECO:0000313" key="2">
    <source>
        <dbReference type="EMBL" id="CAK0781373.1"/>
    </source>
</evidence>
<protein>
    <submittedName>
        <fullName evidence="2">Uncharacterized protein</fullName>
    </submittedName>
</protein>
<dbReference type="InterPro" id="IPR001680">
    <property type="entry name" value="WD40_rpt"/>
</dbReference>
<keyword evidence="3" id="KW-1185">Reference proteome</keyword>
<sequence length="473" mass="51610">MRRHSQRVALIKGCLQEISSVIFSQDSKLLAAQGGAPDWSLVLWQWEKSKVLASVRTSNPLGAPMTQVLFGPQESVDSPVHISAIGRGIFRTYRLQEGALKLLPCGLMKKAQPAFTSHAWLVEGDEEKVLLGSEKGEVMLVHNGDLRGNISVDAEAAINAIVPTSKGFAAGCSNGSVSIWEREADHRLFRRVWQASVEGLLPGILSIVLTPSEEALLLSTAGHQLLKRKLTGFHQEEESAFLPLQQLHHSAEVTGADTCLRRPIIATASLDRSVRLWNYVTRTCELVKEFTEEAHCVALHASGYLLLVGFTDKLRLFAILVDSLKQLAEFQMKACSDCCFSNGGHLFVAASNNSIAVYNTYTCELTGTLRGHNGKVRSLRWSDSDAHLVSCGTEGAVYEWKLKTFKRSRENVLKGCIYSCALASADLEHLYACSVDGKVCVLEDDEATGTRIAASFDTGAVLTQLCLPPNAPL</sequence>
<dbReference type="SMART" id="SM00320">
    <property type="entry name" value="WD40"/>
    <property type="match status" value="7"/>
</dbReference>
<dbReference type="InterPro" id="IPR036322">
    <property type="entry name" value="WD40_repeat_dom_sf"/>
</dbReference>
<dbReference type="PANTHER" id="PTHR32215:SF15">
    <property type="entry name" value="CILIA- AND FLAGELLA-ASSOCIATED PROTEIN 57"/>
    <property type="match status" value="1"/>
</dbReference>
<dbReference type="PROSITE" id="PS50082">
    <property type="entry name" value="WD_REPEATS_2"/>
    <property type="match status" value="1"/>
</dbReference>
<dbReference type="SUPFAM" id="SSF50978">
    <property type="entry name" value="WD40 repeat-like"/>
    <property type="match status" value="1"/>
</dbReference>
<evidence type="ECO:0000256" key="1">
    <source>
        <dbReference type="PROSITE-ProRule" id="PRU00221"/>
    </source>
</evidence>
<dbReference type="Gene3D" id="2.130.10.10">
    <property type="entry name" value="YVTN repeat-like/Quinoprotein amine dehydrogenase"/>
    <property type="match status" value="2"/>
</dbReference>
<comment type="caution">
    <text evidence="2">The sequence shown here is derived from an EMBL/GenBank/DDBJ whole genome shotgun (WGS) entry which is preliminary data.</text>
</comment>
<feature type="repeat" description="WD" evidence="1">
    <location>
        <begin position="369"/>
        <end position="410"/>
    </location>
</feature>
<evidence type="ECO:0000313" key="3">
    <source>
        <dbReference type="Proteomes" id="UP001314263"/>
    </source>
</evidence>
<dbReference type="Pfam" id="PF00400">
    <property type="entry name" value="WD40"/>
    <property type="match status" value="2"/>
</dbReference>